<comment type="subcellular location">
    <subcellularLocation>
        <location evidence="1">Nucleus</location>
    </subcellularLocation>
</comment>
<feature type="DNA-binding region" description="HMG box" evidence="5">
    <location>
        <begin position="138"/>
        <end position="193"/>
    </location>
</feature>
<evidence type="ECO:0000313" key="9">
    <source>
        <dbReference type="Proteomes" id="UP000322234"/>
    </source>
</evidence>
<keyword evidence="9" id="KW-1185">Reference proteome</keyword>
<organism evidence="8 9">
    <name type="scientific">Bos mutus</name>
    <name type="common">wild yak</name>
    <dbReference type="NCBI Taxonomy" id="72004"/>
    <lineage>
        <taxon>Eukaryota</taxon>
        <taxon>Metazoa</taxon>
        <taxon>Chordata</taxon>
        <taxon>Craniata</taxon>
        <taxon>Vertebrata</taxon>
        <taxon>Euteleostomi</taxon>
        <taxon>Mammalia</taxon>
        <taxon>Eutheria</taxon>
        <taxon>Laurasiatheria</taxon>
        <taxon>Artiodactyla</taxon>
        <taxon>Ruminantia</taxon>
        <taxon>Pecora</taxon>
        <taxon>Bovidae</taxon>
        <taxon>Bovinae</taxon>
        <taxon>Bos</taxon>
    </lineage>
</organism>
<dbReference type="AlphaFoldDB" id="A0A6B0RH64"/>
<comment type="similarity">
    <text evidence="2">Belongs to the HMGB family.</text>
</comment>
<evidence type="ECO:0000259" key="7">
    <source>
        <dbReference type="PROSITE" id="PS50118"/>
    </source>
</evidence>
<sequence length="249" mass="27789">MQALGRREASSSVQANPGTQWGSGQIAILGATGAKFLAKWASVSTRWYSIGAWECNFAINHDAEPKRPQRVSTVGGRYGTDTGLSGTQPFLGECVIPSTPRTCYDGGLCLKEEYRVYFPLKARVETEWPGKELQATCREEHKKKNPEVPVNFAEFSKKCSERWKTTSGKEKSKFDEMAKADKVRYDQEMKDYGSAKGGRKKKDPNAPKRPPSGFFLFCSEFHPKIKSTNPGFSIGDVAKKLGEMWNNLK</sequence>
<evidence type="ECO:0000256" key="3">
    <source>
        <dbReference type="ARBA" id="ARBA00023125"/>
    </source>
</evidence>
<dbReference type="GO" id="GO:0003677">
    <property type="term" value="F:DNA binding"/>
    <property type="evidence" value="ECO:0007669"/>
    <property type="project" value="UniProtKB-UniRule"/>
</dbReference>
<evidence type="ECO:0000256" key="5">
    <source>
        <dbReference type="PROSITE-ProRule" id="PRU00267"/>
    </source>
</evidence>
<evidence type="ECO:0000256" key="2">
    <source>
        <dbReference type="ARBA" id="ARBA00008774"/>
    </source>
</evidence>
<proteinExistence type="inferred from homology"/>
<dbReference type="PRINTS" id="PR00886">
    <property type="entry name" value="HIGHMOBLTY12"/>
</dbReference>
<dbReference type="InterPro" id="IPR050342">
    <property type="entry name" value="HMGB"/>
</dbReference>
<accession>A0A6B0RH64</accession>
<comment type="caution">
    <text evidence="8">The sequence shown here is derived from an EMBL/GenBank/DDBJ whole genome shotgun (WGS) entry which is preliminary data.</text>
</comment>
<reference evidence="8" key="1">
    <citation type="submission" date="2019-10" db="EMBL/GenBank/DDBJ databases">
        <title>The sequence and de novo assembly of the wild yak genome.</title>
        <authorList>
            <person name="Liu Y."/>
        </authorList>
    </citation>
    <scope>NUCLEOTIDE SEQUENCE [LARGE SCALE GENOMIC DNA]</scope>
    <source>
        <strain evidence="8">WY2019</strain>
    </source>
</reference>
<dbReference type="SMART" id="SM00398">
    <property type="entry name" value="HMG"/>
    <property type="match status" value="2"/>
</dbReference>
<keyword evidence="3 5" id="KW-0238">DNA-binding</keyword>
<dbReference type="PANTHER" id="PTHR48112">
    <property type="entry name" value="HIGH MOBILITY GROUP PROTEIN DSP1"/>
    <property type="match status" value="1"/>
</dbReference>
<dbReference type="CDD" id="cd21978">
    <property type="entry name" value="HMG-box_HMGB_rpt1"/>
    <property type="match status" value="1"/>
</dbReference>
<dbReference type="InterPro" id="IPR009071">
    <property type="entry name" value="HMG_box_dom"/>
</dbReference>
<evidence type="ECO:0000256" key="6">
    <source>
        <dbReference type="SAM" id="MobiDB-lite"/>
    </source>
</evidence>
<evidence type="ECO:0000256" key="4">
    <source>
        <dbReference type="ARBA" id="ARBA00023242"/>
    </source>
</evidence>
<keyword evidence="4 5" id="KW-0539">Nucleus</keyword>
<dbReference type="Proteomes" id="UP000322234">
    <property type="component" value="Unassembled WGS sequence"/>
</dbReference>
<name>A0A6B0RH64_9CETA</name>
<dbReference type="SUPFAM" id="SSF47095">
    <property type="entry name" value="HMG-box"/>
    <property type="match status" value="2"/>
</dbReference>
<dbReference type="Gene3D" id="1.10.30.10">
    <property type="entry name" value="High mobility group box domain"/>
    <property type="match status" value="2"/>
</dbReference>
<feature type="DNA-binding region" description="HMG box" evidence="5">
    <location>
        <begin position="207"/>
        <end position="249"/>
    </location>
</feature>
<dbReference type="PANTHER" id="PTHR48112:SF32">
    <property type="entry name" value="HIGH MOBILITY GROUP PROTEIN B3"/>
    <property type="match status" value="1"/>
</dbReference>
<evidence type="ECO:0000313" key="8">
    <source>
        <dbReference type="EMBL" id="MXQ89508.1"/>
    </source>
</evidence>
<gene>
    <name evidence="8" type="ORF">E5288_WYG000820</name>
</gene>
<evidence type="ECO:0000256" key="1">
    <source>
        <dbReference type="ARBA" id="ARBA00004123"/>
    </source>
</evidence>
<feature type="region of interest" description="Disordered" evidence="6">
    <location>
        <begin position="190"/>
        <end position="211"/>
    </location>
</feature>
<protein>
    <recommendedName>
        <fullName evidence="7">HMG box domain-containing protein</fullName>
    </recommendedName>
</protein>
<dbReference type="PROSITE" id="PS50118">
    <property type="entry name" value="HMG_BOX_2"/>
    <property type="match status" value="2"/>
</dbReference>
<dbReference type="GO" id="GO:0005634">
    <property type="term" value="C:nucleus"/>
    <property type="evidence" value="ECO:0007669"/>
    <property type="project" value="UniProtKB-SubCell"/>
</dbReference>
<dbReference type="Pfam" id="PF00505">
    <property type="entry name" value="HMG_box"/>
    <property type="match status" value="1"/>
</dbReference>
<feature type="domain" description="HMG box" evidence="7">
    <location>
        <begin position="138"/>
        <end position="193"/>
    </location>
</feature>
<feature type="domain" description="HMG box" evidence="7">
    <location>
        <begin position="207"/>
        <end position="249"/>
    </location>
</feature>
<dbReference type="EMBL" id="VBQZ03000055">
    <property type="protein sequence ID" value="MXQ89508.1"/>
    <property type="molecule type" value="Genomic_DNA"/>
</dbReference>
<dbReference type="InterPro" id="IPR036910">
    <property type="entry name" value="HMG_box_dom_sf"/>
</dbReference>
<dbReference type="Pfam" id="PF09011">
    <property type="entry name" value="HMG_box_2"/>
    <property type="match status" value="1"/>
</dbReference>